<dbReference type="InterPro" id="IPR029058">
    <property type="entry name" value="AB_hydrolase_fold"/>
</dbReference>
<evidence type="ECO:0000256" key="5">
    <source>
        <dbReference type="ARBA" id="ARBA00023180"/>
    </source>
</evidence>
<dbReference type="PANTHER" id="PTHR11010">
    <property type="entry name" value="PROTEASE S28 PRO-X CARBOXYPEPTIDASE-RELATED"/>
    <property type="match status" value="1"/>
</dbReference>
<feature type="signal peptide" evidence="6">
    <location>
        <begin position="1"/>
        <end position="18"/>
    </location>
</feature>
<dbReference type="InterPro" id="IPR042269">
    <property type="entry name" value="Ser_carbopepase_S28_SKS"/>
</dbReference>
<feature type="chain" id="PRO_5042954667" description="Serine protease K12H4.7" evidence="6">
    <location>
        <begin position="19"/>
        <end position="500"/>
    </location>
</feature>
<keyword evidence="2" id="KW-0645">Protease</keyword>
<dbReference type="FunFam" id="1.20.120.980:FF:000003">
    <property type="entry name" value="Serine protease 16"/>
    <property type="match status" value="1"/>
</dbReference>
<dbReference type="Proteomes" id="UP001329430">
    <property type="component" value="Chromosome 6"/>
</dbReference>
<dbReference type="PANTHER" id="PTHR11010:SF117">
    <property type="entry name" value="SERINE PROTEASE 16"/>
    <property type="match status" value="1"/>
</dbReference>
<dbReference type="AlphaFoldDB" id="A0AAN7V6V6"/>
<reference evidence="7 8" key="1">
    <citation type="journal article" date="2024" name="Insects">
        <title>An Improved Chromosome-Level Genome Assembly of the Firefly Pyrocoelia pectoralis.</title>
        <authorList>
            <person name="Fu X."/>
            <person name="Meyer-Rochow V.B."/>
            <person name="Ballantyne L."/>
            <person name="Zhu X."/>
        </authorList>
    </citation>
    <scope>NUCLEOTIDE SEQUENCE [LARGE SCALE GENOMIC DNA]</scope>
    <source>
        <strain evidence="7">XCY_ONT2</strain>
    </source>
</reference>
<evidence type="ECO:0000313" key="7">
    <source>
        <dbReference type="EMBL" id="KAK5642960.1"/>
    </source>
</evidence>
<evidence type="ECO:0000256" key="6">
    <source>
        <dbReference type="SAM" id="SignalP"/>
    </source>
</evidence>
<keyword evidence="4" id="KW-0378">Hydrolase</keyword>
<dbReference type="GO" id="GO:0006508">
    <property type="term" value="P:proteolysis"/>
    <property type="evidence" value="ECO:0007669"/>
    <property type="project" value="UniProtKB-KW"/>
</dbReference>
<organism evidence="7 8">
    <name type="scientific">Pyrocoelia pectoralis</name>
    <dbReference type="NCBI Taxonomy" id="417401"/>
    <lineage>
        <taxon>Eukaryota</taxon>
        <taxon>Metazoa</taxon>
        <taxon>Ecdysozoa</taxon>
        <taxon>Arthropoda</taxon>
        <taxon>Hexapoda</taxon>
        <taxon>Insecta</taxon>
        <taxon>Pterygota</taxon>
        <taxon>Neoptera</taxon>
        <taxon>Endopterygota</taxon>
        <taxon>Coleoptera</taxon>
        <taxon>Polyphaga</taxon>
        <taxon>Elateriformia</taxon>
        <taxon>Elateroidea</taxon>
        <taxon>Lampyridae</taxon>
        <taxon>Lampyrinae</taxon>
        <taxon>Pyrocoelia</taxon>
    </lineage>
</organism>
<evidence type="ECO:0000256" key="2">
    <source>
        <dbReference type="ARBA" id="ARBA00022670"/>
    </source>
</evidence>
<dbReference type="SUPFAM" id="SSF53474">
    <property type="entry name" value="alpha/beta-Hydrolases"/>
    <property type="match status" value="1"/>
</dbReference>
<dbReference type="Pfam" id="PF05577">
    <property type="entry name" value="Peptidase_S28"/>
    <property type="match status" value="1"/>
</dbReference>
<evidence type="ECO:0000313" key="8">
    <source>
        <dbReference type="Proteomes" id="UP001329430"/>
    </source>
</evidence>
<comment type="similarity">
    <text evidence="1">Belongs to the peptidase S28 family.</text>
</comment>
<dbReference type="GO" id="GO:0008239">
    <property type="term" value="F:dipeptidyl-peptidase activity"/>
    <property type="evidence" value="ECO:0007669"/>
    <property type="project" value="TreeGrafter"/>
</dbReference>
<dbReference type="EMBL" id="JAVRBK010000006">
    <property type="protein sequence ID" value="KAK5642960.1"/>
    <property type="molecule type" value="Genomic_DNA"/>
</dbReference>
<evidence type="ECO:0000256" key="1">
    <source>
        <dbReference type="ARBA" id="ARBA00011079"/>
    </source>
</evidence>
<comment type="caution">
    <text evidence="7">The sequence shown here is derived from an EMBL/GenBank/DDBJ whole genome shotgun (WGS) entry which is preliminary data.</text>
</comment>
<name>A0AAN7V6V6_9COLE</name>
<gene>
    <name evidence="7" type="ORF">RI129_009127</name>
</gene>
<accession>A0AAN7V6V6</accession>
<keyword evidence="3 6" id="KW-0732">Signal</keyword>
<dbReference type="InterPro" id="IPR008758">
    <property type="entry name" value="Peptidase_S28"/>
</dbReference>
<keyword evidence="5" id="KW-0325">Glycoprotein</keyword>
<dbReference type="GO" id="GO:0070008">
    <property type="term" value="F:serine-type exopeptidase activity"/>
    <property type="evidence" value="ECO:0007669"/>
    <property type="project" value="InterPro"/>
</dbReference>
<dbReference type="Gene3D" id="1.20.120.980">
    <property type="entry name" value="Serine carboxypeptidase S28, SKS domain"/>
    <property type="match status" value="1"/>
</dbReference>
<sequence>MKLITLIFIQILLLNIHGWKIFHRGRENGGNIGAPYDPNYKSNTKFVQEEWFVQRLDHFNPTDLRVWKQRYFTNDQFYKRSSNGPVFLMIGGEGNASPSWMTRGTWIDYAIRFKALCFQLEHRYYGQSHPTEDLSTKNLQYLTSQQALADLAAFIMSKNEQYGFSSNVKWIVFGGSYPGSLAAWMRLKYPHLVHGAMSASGPLLAQVDFQDYYRIVEESLKTSSDQCLAMVKEGTVQVNIFLNHTVGYKALDTMFNLCDPIEKSINNPNDISNFHLTLAENIAGVVQYNNDNRIGGNQKVKNITIASICDIMTDDDVGAPIDKLAAVNSLILNAYNQTCLDYRYDKMIKELSNNTWSAEVSEGGRQWMYQTCTEFGFFQSSSYQPQVFGKNFPVNFYIQQCVDVFGTKYNSKFIDNNVQHTNTFYGALDIDVSNVVFVHGSIDPWHALGITKTREQRAPAIYIEGTAHCANMYPKSDKDLPQLKAAREEIAEHIDTWIRL</sequence>
<dbReference type="Gene3D" id="3.40.50.1820">
    <property type="entry name" value="alpha/beta hydrolase"/>
    <property type="match status" value="1"/>
</dbReference>
<evidence type="ECO:0000256" key="3">
    <source>
        <dbReference type="ARBA" id="ARBA00022729"/>
    </source>
</evidence>
<protein>
    <recommendedName>
        <fullName evidence="9">Serine protease K12H4.7</fullName>
    </recommendedName>
</protein>
<evidence type="ECO:0000256" key="4">
    <source>
        <dbReference type="ARBA" id="ARBA00022801"/>
    </source>
</evidence>
<keyword evidence="8" id="KW-1185">Reference proteome</keyword>
<evidence type="ECO:0008006" key="9">
    <source>
        <dbReference type="Google" id="ProtNLM"/>
    </source>
</evidence>
<proteinExistence type="inferred from homology"/>